<protein>
    <submittedName>
        <fullName evidence="1">Uncharacterized protein</fullName>
    </submittedName>
</protein>
<name>A0AAV2NLA2_9HYME</name>
<proteinExistence type="predicted"/>
<gene>
    <name evidence="1" type="ORF">LPLAT_LOCUS6594</name>
</gene>
<evidence type="ECO:0000313" key="2">
    <source>
        <dbReference type="Proteomes" id="UP001497644"/>
    </source>
</evidence>
<accession>A0AAV2NLA2</accession>
<dbReference type="EMBL" id="OZ034825">
    <property type="protein sequence ID" value="CAL1680599.1"/>
    <property type="molecule type" value="Genomic_DNA"/>
</dbReference>
<evidence type="ECO:0000313" key="1">
    <source>
        <dbReference type="EMBL" id="CAL1680599.1"/>
    </source>
</evidence>
<keyword evidence="2" id="KW-1185">Reference proteome</keyword>
<organism evidence="1 2">
    <name type="scientific">Lasius platythorax</name>
    <dbReference type="NCBI Taxonomy" id="488582"/>
    <lineage>
        <taxon>Eukaryota</taxon>
        <taxon>Metazoa</taxon>
        <taxon>Ecdysozoa</taxon>
        <taxon>Arthropoda</taxon>
        <taxon>Hexapoda</taxon>
        <taxon>Insecta</taxon>
        <taxon>Pterygota</taxon>
        <taxon>Neoptera</taxon>
        <taxon>Endopterygota</taxon>
        <taxon>Hymenoptera</taxon>
        <taxon>Apocrita</taxon>
        <taxon>Aculeata</taxon>
        <taxon>Formicoidea</taxon>
        <taxon>Formicidae</taxon>
        <taxon>Formicinae</taxon>
        <taxon>Lasius</taxon>
        <taxon>Lasius</taxon>
    </lineage>
</organism>
<dbReference type="AlphaFoldDB" id="A0AAV2NLA2"/>
<sequence length="128" mass="14351">MVASRESEIIESSTVTESHATLRLLLAERMRSCTFIFVALATVLLYTKYINALEICSQENCLTPDKCEESIKSQVLCEKQGTMCCSIVKSEFRTHCRHHGGECMDKCALKLQHNTIDCPSNQVCCVLV</sequence>
<reference evidence="1" key="1">
    <citation type="submission" date="2024-04" db="EMBL/GenBank/DDBJ databases">
        <authorList>
            <consortium name="Molecular Ecology Group"/>
        </authorList>
    </citation>
    <scope>NUCLEOTIDE SEQUENCE</scope>
</reference>
<dbReference type="Proteomes" id="UP001497644">
    <property type="component" value="Chromosome 2"/>
</dbReference>